<evidence type="ECO:0000256" key="1">
    <source>
        <dbReference type="SAM" id="MobiDB-lite"/>
    </source>
</evidence>
<sequence length="290" mass="31199">MIDFSRKTCLGLAFACVLANGFWPTAAQARNTKLLLPVEPVFAQRAVQQAVGSDMSIIFGAAIPDGTSLLSDEIYIRGEARPNYRGRGTEDSDVCKLALQNALLDLVQQARARNANVLVGIVSYYDRLAVMNSPTQYECHAGTTRAIVDLKARLGKIDHSVGTSASVAAQAPPGARLFPPASGFADISDSRHIPFLDQQGREAYQLWLTRVGPKAFVIAEDGHWAQTWGNPPDQNLPRDPAVRALQVCYNLSGRNCQLYAIDSTVVYRASTAAQPTRQSPAGTAAALAGE</sequence>
<keyword evidence="4" id="KW-1185">Reference proteome</keyword>
<accession>A0A127QQ44</accession>
<dbReference type="RefSeq" id="WP_061537493.1">
    <property type="nucleotide sequence ID" value="NZ_CP013235.1"/>
</dbReference>
<evidence type="ECO:0000313" key="3">
    <source>
        <dbReference type="EMBL" id="AMP12149.1"/>
    </source>
</evidence>
<feature type="region of interest" description="Disordered" evidence="1">
    <location>
        <begin position="271"/>
        <end position="290"/>
    </location>
</feature>
<proteinExistence type="predicted"/>
<name>A0A127QQ44_9BURK</name>
<evidence type="ECO:0000313" key="4">
    <source>
        <dbReference type="Proteomes" id="UP000071778"/>
    </source>
</evidence>
<dbReference type="AlphaFoldDB" id="A0A127QQ44"/>
<feature type="chain" id="PRO_5007278101" evidence="2">
    <location>
        <begin position="30"/>
        <end position="290"/>
    </location>
</feature>
<dbReference type="Proteomes" id="UP000071778">
    <property type="component" value="Chromosome"/>
</dbReference>
<organism evidence="3 4">
    <name type="scientific">Collimonas arenae</name>
    <dbReference type="NCBI Taxonomy" id="279058"/>
    <lineage>
        <taxon>Bacteria</taxon>
        <taxon>Pseudomonadati</taxon>
        <taxon>Pseudomonadota</taxon>
        <taxon>Betaproteobacteria</taxon>
        <taxon>Burkholderiales</taxon>
        <taxon>Oxalobacteraceae</taxon>
        <taxon>Collimonas</taxon>
    </lineage>
</organism>
<feature type="signal peptide" evidence="2">
    <location>
        <begin position="1"/>
        <end position="29"/>
    </location>
</feature>
<gene>
    <name evidence="3" type="ORF">CAter282_4489</name>
</gene>
<keyword evidence="2" id="KW-0732">Signal</keyword>
<evidence type="ECO:0000256" key="2">
    <source>
        <dbReference type="SAM" id="SignalP"/>
    </source>
</evidence>
<feature type="compositionally biased region" description="Polar residues" evidence="1">
    <location>
        <begin position="271"/>
        <end position="281"/>
    </location>
</feature>
<protein>
    <submittedName>
        <fullName evidence="3">Uncharacterized protein</fullName>
    </submittedName>
</protein>
<dbReference type="PATRIC" id="fig|279058.18.peg.4423"/>
<dbReference type="EMBL" id="CP013235">
    <property type="protein sequence ID" value="AMP12149.1"/>
    <property type="molecule type" value="Genomic_DNA"/>
</dbReference>
<reference evidence="3 4" key="1">
    <citation type="submission" date="2015-11" db="EMBL/GenBank/DDBJ databases">
        <title>Exploring the genomic traits of fungus-feeding bacterial genus Collimonas.</title>
        <authorList>
            <person name="Song C."/>
            <person name="Schmidt R."/>
            <person name="de Jager V."/>
            <person name="Krzyzanowska D."/>
            <person name="Jongedijk E."/>
            <person name="Cankar K."/>
            <person name="Beekwilder J."/>
            <person name="van Veen A."/>
            <person name="de Boer W."/>
            <person name="van Veen J.A."/>
            <person name="Garbeva P."/>
        </authorList>
    </citation>
    <scope>NUCLEOTIDE SEQUENCE [LARGE SCALE GENOMIC DNA]</scope>
    <source>
        <strain evidence="3 4">Ter282</strain>
    </source>
</reference>